<feature type="transmembrane region" description="Helical" evidence="6">
    <location>
        <begin position="370"/>
        <end position="388"/>
    </location>
</feature>
<dbReference type="Gene3D" id="3.60.15.10">
    <property type="entry name" value="Ribonuclease Z/Hydroxyacylglutathione hydrolase-like"/>
    <property type="match status" value="1"/>
</dbReference>
<dbReference type="OrthoDB" id="9761531at2"/>
<dbReference type="InterPro" id="IPR001279">
    <property type="entry name" value="Metallo-B-lactamas"/>
</dbReference>
<dbReference type="PANTHER" id="PTHR30619:SF1">
    <property type="entry name" value="RECOMBINATION PROTEIN 2"/>
    <property type="match status" value="1"/>
</dbReference>
<dbReference type="InterPro" id="IPR052159">
    <property type="entry name" value="Competence_DNA_uptake"/>
</dbReference>
<feature type="transmembrane region" description="Helical" evidence="6">
    <location>
        <begin position="69"/>
        <end position="89"/>
    </location>
</feature>
<keyword evidence="5 6" id="KW-0472">Membrane</keyword>
<feature type="transmembrane region" description="Helical" evidence="6">
    <location>
        <begin position="268"/>
        <end position="293"/>
    </location>
</feature>
<feature type="transmembrane region" description="Helical" evidence="6">
    <location>
        <begin position="347"/>
        <end position="364"/>
    </location>
</feature>
<dbReference type="InterPro" id="IPR004797">
    <property type="entry name" value="Competence_ComEC/Rec2"/>
</dbReference>
<dbReference type="InterPro" id="IPR004477">
    <property type="entry name" value="ComEC_N"/>
</dbReference>
<dbReference type="Pfam" id="PF13567">
    <property type="entry name" value="DUF4131"/>
    <property type="match status" value="1"/>
</dbReference>
<sequence>MATGSTQASAQAAPPQMASAVALAAALLLGVVACAWSPALLPRVVYAGCVCVAGLGIGASVWLRPRWSALLMVMAAALFGFGAMGWQVAGVLRAQLLPQDEARQVSVRGQIVGLPIAEQRRTRFQLRVDDDPAQPAALRGKLLQLAWYDDFGAERIGPRAALQAGARWQLRLKLRAPRGLRNPGGFDAERQALAQRLVATGYVRVPAAARQTAPPQGVDAWRERMSQRIAERVSGPSAPYLRALALGDTRGLDDAAWATLRATGLSHLIAISGFHVGLVAAFFAMLVAGVWRWQPRLGTLLPRVHAAAIAALIGAAAYAVLAGLALPTVRTVLMIAVVAMARVLRRRATTAHILALALLTVLLWDPLSVLVAGFWLSFAGVAWLVWCLPSDDRAIVRGFLSAQTVATVGLLPLTVSLFGQASLVGPFANLVAIPWWTFVVVPLCLLGTALEAVYPGAGGWAWQLAGGCFELTWPGFVWLGQTTVALWWVPESDGVAMIAALLGAFWLLLPRGTPGKSLATLLWLPLLWPDRELPAAGEADVQVLDVGQGLAVLVRTQRHALLFDTGPAVRDGFDAGERVVLPALRALGVRRLDAIVLSHADADHAGGYAAVRAGLPVAFTAAPPDAPLEVSTRCRAGQHWEWDGVRFRFLHPSAGFPYLRNQSSCVLRVETQHASALLPGDIGEIVERRLLRTHAPEVRADLVIVPHHGSADGSHAGFIAATGARLALVSSGHGNRFGHPRAEVVQRWQAGGAEVLDTAKAGAIRVWLGADGLQLRERRRWQPRLWDAAERRRSAAILSASE</sequence>
<evidence type="ECO:0000256" key="4">
    <source>
        <dbReference type="ARBA" id="ARBA00022989"/>
    </source>
</evidence>
<dbReference type="InterPro" id="IPR035681">
    <property type="entry name" value="ComA-like_MBL"/>
</dbReference>
<feature type="transmembrane region" description="Helical" evidence="6">
    <location>
        <begin position="460"/>
        <end position="479"/>
    </location>
</feature>
<feature type="domain" description="Metallo-beta-lactamase" evidence="7">
    <location>
        <begin position="548"/>
        <end position="733"/>
    </location>
</feature>
<comment type="caution">
    <text evidence="8">The sequence shown here is derived from an EMBL/GenBank/DDBJ whole genome shotgun (WGS) entry which is preliminary data.</text>
</comment>
<dbReference type="NCBIfam" id="TIGR00361">
    <property type="entry name" value="ComEC_Rec2"/>
    <property type="match status" value="1"/>
</dbReference>
<dbReference type="PANTHER" id="PTHR30619">
    <property type="entry name" value="DNA INTERNALIZATION/COMPETENCE PROTEIN COMEC/REC2"/>
    <property type="match status" value="1"/>
</dbReference>
<evidence type="ECO:0000256" key="3">
    <source>
        <dbReference type="ARBA" id="ARBA00022692"/>
    </source>
</evidence>
<dbReference type="NCBIfam" id="TIGR00360">
    <property type="entry name" value="ComEC_N-term"/>
    <property type="match status" value="1"/>
</dbReference>
<accession>A0A3E1KI45</accession>
<evidence type="ECO:0000256" key="1">
    <source>
        <dbReference type="ARBA" id="ARBA00004651"/>
    </source>
</evidence>
<keyword evidence="2" id="KW-1003">Cell membrane</keyword>
<dbReference type="Pfam" id="PF00753">
    <property type="entry name" value="Lactamase_B"/>
    <property type="match status" value="1"/>
</dbReference>
<feature type="transmembrane region" description="Helical" evidence="6">
    <location>
        <begin position="305"/>
        <end position="326"/>
    </location>
</feature>
<gene>
    <name evidence="8" type="ORF">DZD52_13280</name>
</gene>
<dbReference type="InterPro" id="IPR036866">
    <property type="entry name" value="RibonucZ/Hydroxyglut_hydro"/>
</dbReference>
<dbReference type="SMART" id="SM00849">
    <property type="entry name" value="Lactamase_B"/>
    <property type="match status" value="1"/>
</dbReference>
<name>A0A3E1KI45_9XANT</name>
<keyword evidence="3 6" id="KW-0812">Transmembrane</keyword>
<proteinExistence type="predicted"/>
<dbReference type="GO" id="GO:0030420">
    <property type="term" value="P:establishment of competence for transformation"/>
    <property type="evidence" value="ECO:0007669"/>
    <property type="project" value="InterPro"/>
</dbReference>
<dbReference type="STRING" id="1843581.A7D16_10300"/>
<dbReference type="Pfam" id="PF03772">
    <property type="entry name" value="Competence"/>
    <property type="match status" value="1"/>
</dbReference>
<dbReference type="EMBL" id="QUZM01000025">
    <property type="protein sequence ID" value="RFF38229.1"/>
    <property type="molecule type" value="Genomic_DNA"/>
</dbReference>
<dbReference type="Proteomes" id="UP000259570">
    <property type="component" value="Unassembled WGS sequence"/>
</dbReference>
<protein>
    <submittedName>
        <fullName evidence="8">DNA internalization-related competence protein ComEC/Rec2</fullName>
    </submittedName>
</protein>
<feature type="transmembrane region" description="Helical" evidence="6">
    <location>
        <begin position="44"/>
        <end position="63"/>
    </location>
</feature>
<comment type="subcellular location">
    <subcellularLocation>
        <location evidence="1">Cell membrane</location>
        <topology evidence="1">Multi-pass membrane protein</topology>
    </subcellularLocation>
</comment>
<evidence type="ECO:0000256" key="6">
    <source>
        <dbReference type="SAM" id="Phobius"/>
    </source>
</evidence>
<dbReference type="CDD" id="cd07731">
    <property type="entry name" value="ComA-like_MBL-fold"/>
    <property type="match status" value="1"/>
</dbReference>
<dbReference type="AlphaFoldDB" id="A0A3E1KI45"/>
<dbReference type="SUPFAM" id="SSF56281">
    <property type="entry name" value="Metallo-hydrolase/oxidoreductase"/>
    <property type="match status" value="1"/>
</dbReference>
<organism evidence="8 9">
    <name type="scientific">Xanthomonas nasturtii</name>
    <dbReference type="NCBI Taxonomy" id="1843581"/>
    <lineage>
        <taxon>Bacteria</taxon>
        <taxon>Pseudomonadati</taxon>
        <taxon>Pseudomonadota</taxon>
        <taxon>Gammaproteobacteria</taxon>
        <taxon>Lysobacterales</taxon>
        <taxon>Lysobacteraceae</taxon>
        <taxon>Xanthomonas</taxon>
    </lineage>
</organism>
<evidence type="ECO:0000313" key="9">
    <source>
        <dbReference type="Proteomes" id="UP000259570"/>
    </source>
</evidence>
<evidence type="ECO:0000256" key="5">
    <source>
        <dbReference type="ARBA" id="ARBA00023136"/>
    </source>
</evidence>
<keyword evidence="4 6" id="KW-1133">Transmembrane helix</keyword>
<feature type="transmembrane region" description="Helical" evidence="6">
    <location>
        <begin position="400"/>
        <end position="421"/>
    </location>
</feature>
<evidence type="ECO:0000256" key="2">
    <source>
        <dbReference type="ARBA" id="ARBA00022475"/>
    </source>
</evidence>
<feature type="transmembrane region" description="Helical" evidence="6">
    <location>
        <begin position="17"/>
        <end position="37"/>
    </location>
</feature>
<dbReference type="GO" id="GO:0005886">
    <property type="term" value="C:plasma membrane"/>
    <property type="evidence" value="ECO:0007669"/>
    <property type="project" value="UniProtKB-SubCell"/>
</dbReference>
<evidence type="ECO:0000259" key="7">
    <source>
        <dbReference type="SMART" id="SM00849"/>
    </source>
</evidence>
<reference evidence="8 9" key="1">
    <citation type="submission" date="2018-08" db="EMBL/GenBank/DDBJ databases">
        <title>Genome sequencing of X. nasturtii WHRI 8984.</title>
        <authorList>
            <person name="Studholme D.J."/>
            <person name="Mchugh J."/>
            <person name="Vicente J."/>
        </authorList>
    </citation>
    <scope>NUCLEOTIDE SEQUENCE [LARGE SCALE GENOMIC DNA]</scope>
    <source>
        <strain evidence="8 9">WHRI 8984</strain>
    </source>
</reference>
<dbReference type="InterPro" id="IPR025405">
    <property type="entry name" value="DUF4131"/>
</dbReference>
<feature type="transmembrane region" description="Helical" evidence="6">
    <location>
        <begin position="433"/>
        <end position="453"/>
    </location>
</feature>
<evidence type="ECO:0000313" key="8">
    <source>
        <dbReference type="EMBL" id="RFF38229.1"/>
    </source>
</evidence>